<keyword evidence="2" id="KW-1185">Reference proteome</keyword>
<dbReference type="AlphaFoldDB" id="A0A6C2U124"/>
<name>A0A6C2U124_PONDE</name>
<evidence type="ECO:0000313" key="1">
    <source>
        <dbReference type="EMBL" id="VGO13642.1"/>
    </source>
</evidence>
<evidence type="ECO:0000313" key="2">
    <source>
        <dbReference type="Proteomes" id="UP000366872"/>
    </source>
</evidence>
<protein>
    <submittedName>
        <fullName evidence="1">Uncharacterized protein</fullName>
    </submittedName>
</protein>
<gene>
    <name evidence="1" type="ORF">PDESU_02199</name>
</gene>
<reference evidence="1 2" key="1">
    <citation type="submission" date="2019-04" db="EMBL/GenBank/DDBJ databases">
        <authorList>
            <person name="Van Vliet M D."/>
        </authorList>
    </citation>
    <scope>NUCLEOTIDE SEQUENCE [LARGE SCALE GENOMIC DNA]</scope>
    <source>
        <strain evidence="1 2">F1</strain>
    </source>
</reference>
<dbReference type="EMBL" id="CAAHFG010000001">
    <property type="protein sequence ID" value="VGO13642.1"/>
    <property type="molecule type" value="Genomic_DNA"/>
</dbReference>
<sequence>MPVASNLVAQSEFFDTSSNTNLPVGFYQVQVRLEP</sequence>
<dbReference type="Proteomes" id="UP000366872">
    <property type="component" value="Unassembled WGS sequence"/>
</dbReference>
<accession>A0A6C2U124</accession>
<organism evidence="1 2">
    <name type="scientific">Pontiella desulfatans</name>
    <dbReference type="NCBI Taxonomy" id="2750659"/>
    <lineage>
        <taxon>Bacteria</taxon>
        <taxon>Pseudomonadati</taxon>
        <taxon>Kiritimatiellota</taxon>
        <taxon>Kiritimatiellia</taxon>
        <taxon>Kiritimatiellales</taxon>
        <taxon>Pontiellaceae</taxon>
        <taxon>Pontiella</taxon>
    </lineage>
</organism>
<proteinExistence type="predicted"/>